<reference evidence="1 2" key="1">
    <citation type="submission" date="2018-08" db="EMBL/GenBank/DDBJ databases">
        <title>A genome reference for cultivated species of the human gut microbiota.</title>
        <authorList>
            <person name="Zou Y."/>
            <person name="Xue W."/>
            <person name="Luo G."/>
        </authorList>
    </citation>
    <scope>NUCLEOTIDE SEQUENCE [LARGE SCALE GENOMIC DNA]</scope>
    <source>
        <strain evidence="1 2">AF14-49</strain>
    </source>
</reference>
<dbReference type="Proteomes" id="UP000283589">
    <property type="component" value="Unassembled WGS sequence"/>
</dbReference>
<comment type="caution">
    <text evidence="1">The sequence shown here is derived from an EMBL/GenBank/DDBJ whole genome shotgun (WGS) entry which is preliminary data.</text>
</comment>
<name>A0A412X3U7_9BACT</name>
<dbReference type="AlphaFoldDB" id="A0A412X3U7"/>
<accession>A0A412X3U7</accession>
<dbReference type="InterPro" id="IPR032183">
    <property type="entry name" value="PKD-like"/>
</dbReference>
<evidence type="ECO:0000313" key="2">
    <source>
        <dbReference type="Proteomes" id="UP000283589"/>
    </source>
</evidence>
<organism evidence="1 2">
    <name type="scientific">Butyricimonas virosa</name>
    <dbReference type="NCBI Taxonomy" id="544645"/>
    <lineage>
        <taxon>Bacteria</taxon>
        <taxon>Pseudomonadati</taxon>
        <taxon>Bacteroidota</taxon>
        <taxon>Bacteroidia</taxon>
        <taxon>Bacteroidales</taxon>
        <taxon>Odoribacteraceae</taxon>
        <taxon>Butyricimonas</taxon>
    </lineage>
</organism>
<dbReference type="RefSeq" id="WP_118258927.1">
    <property type="nucleotide sequence ID" value="NZ_CALBWO010000070.1"/>
</dbReference>
<dbReference type="Pfam" id="PF16407">
    <property type="entry name" value="PKD_2"/>
    <property type="match status" value="1"/>
</dbReference>
<evidence type="ECO:0000313" key="1">
    <source>
        <dbReference type="EMBL" id="RGV35306.1"/>
    </source>
</evidence>
<proteinExistence type="predicted"/>
<sequence>MIKYICIGLINLLLAGVLNSCYEDKGHYKYDWVQEIDLTGVLKDTTVGRGNVLHIEVDLKKQVLGAEDETESANPDDYTFEWKALTGDENVILGTGKDLNDTIWLASGSSYQVNYTVTEKKTGVSWISDFKLNVVEGVKGGFIFMTEDTDRKVDIEIYADDTEGNKIHRTGLLSSSGFPYLSGGANSIAYTNVRAWGGRRLWVATGEASGWLDMPDFSWKDKNMLRMIMLTPQPVSYTMKSMYCLSDQFMYFFTAEGNVHLLTSRGILSADITYVNNKKFQAASYYGGDNSHAAILFDQDRKRFVSYAMKSGGTVTESCYDINDNSAVPNSDLLYMQQLYNMGTVAIVKDEDDKYQRCQFRMLQNTASGLYEGHLDQKEELKGNAAMIEDAEYTVIDKLNGFLYFSIGNKLYTYRKGIDECVEVNLQGVNFDPIVSLNVIAHNDYKANIFVATYSETNKGKVYRLTPESTDSRNLTVEEVIDTEGAVKCITYW</sequence>
<dbReference type="EMBL" id="QRZA01000004">
    <property type="protein sequence ID" value="RGV35306.1"/>
    <property type="molecule type" value="Genomic_DNA"/>
</dbReference>
<gene>
    <name evidence="1" type="ORF">DWW18_04325</name>
</gene>
<dbReference type="STRING" id="1121130.GCA_000519105_00790"/>
<protein>
    <recommendedName>
        <fullName evidence="3">DUF5074 domain-containing protein</fullName>
    </recommendedName>
</protein>
<evidence type="ECO:0008006" key="3">
    <source>
        <dbReference type="Google" id="ProtNLM"/>
    </source>
</evidence>